<dbReference type="Proteomes" id="UP000198403">
    <property type="component" value="Unassembled WGS sequence"/>
</dbReference>
<dbReference type="Pfam" id="PF00378">
    <property type="entry name" value="ECH_1"/>
    <property type="match status" value="1"/>
</dbReference>
<evidence type="ECO:0000313" key="5">
    <source>
        <dbReference type="EMBL" id="SNR80943.1"/>
    </source>
</evidence>
<evidence type="ECO:0000256" key="4">
    <source>
        <dbReference type="RuleBase" id="RU003707"/>
    </source>
</evidence>
<dbReference type="PANTHER" id="PTHR11941">
    <property type="entry name" value="ENOYL-COA HYDRATASE-RELATED"/>
    <property type="match status" value="1"/>
</dbReference>
<dbReference type="GO" id="GO:0016829">
    <property type="term" value="F:lyase activity"/>
    <property type="evidence" value="ECO:0007669"/>
    <property type="project" value="UniProtKB-KW"/>
</dbReference>
<dbReference type="SUPFAM" id="SSF52096">
    <property type="entry name" value="ClpP/crotonase"/>
    <property type="match status" value="1"/>
</dbReference>
<dbReference type="EMBL" id="FZNO01000027">
    <property type="protein sequence ID" value="SNR80943.1"/>
    <property type="molecule type" value="Genomic_DNA"/>
</dbReference>
<name>A0A238ZDV1_9ACTN</name>
<proteinExistence type="inferred from homology"/>
<dbReference type="InterPro" id="IPR029045">
    <property type="entry name" value="ClpP/crotonase-like_dom_sf"/>
</dbReference>
<dbReference type="Gene3D" id="3.90.226.10">
    <property type="entry name" value="2-enoyl-CoA Hydratase, Chain A, domain 1"/>
    <property type="match status" value="1"/>
</dbReference>
<sequence length="259" mass="27261">MTPTDPARTLRVEHRHGGVLVMTMQRPERRNAVDQPLADAIDAAMHRLEHEDGLRVGVLTGDGGYFSAGTDLTLEASPTTPDGGEYGFVRRSRTRPLIAAVEGFALGGGMEMVLACDLVVAAEDAVLGLPETLRGVVANCGALFRAPERLGPQVAMELLLTGSRLAAPRAHALGLVNRLAPPGAALDTALELATEVCGASPDAVAATLRAAFASRTRREADEWELTERAAAEAAASPDRAEGIAAFFAKRTPRWAHPGT</sequence>
<dbReference type="InterPro" id="IPR014748">
    <property type="entry name" value="Enoyl-CoA_hydra_C"/>
</dbReference>
<accession>A0A238ZDV1</accession>
<dbReference type="OrthoDB" id="8452484at2"/>
<keyword evidence="2" id="KW-0443">Lipid metabolism</keyword>
<dbReference type="RefSeq" id="WP_089338308.1">
    <property type="nucleotide sequence ID" value="NZ_FZNO01000027.1"/>
</dbReference>
<comment type="similarity">
    <text evidence="1 4">Belongs to the enoyl-CoA hydratase/isomerase family.</text>
</comment>
<dbReference type="Gene3D" id="1.10.12.10">
    <property type="entry name" value="Lyase 2-enoyl-coa Hydratase, Chain A, domain 2"/>
    <property type="match status" value="1"/>
</dbReference>
<reference evidence="5 6" key="1">
    <citation type="submission" date="2017-06" db="EMBL/GenBank/DDBJ databases">
        <authorList>
            <person name="Kim H.J."/>
            <person name="Triplett B.A."/>
        </authorList>
    </citation>
    <scope>NUCLEOTIDE SEQUENCE [LARGE SCALE GENOMIC DNA]</scope>
    <source>
        <strain evidence="5 6">DSM 44272</strain>
    </source>
</reference>
<dbReference type="InterPro" id="IPR018376">
    <property type="entry name" value="Enoyl-CoA_hyd/isom_CS"/>
</dbReference>
<evidence type="ECO:0000256" key="3">
    <source>
        <dbReference type="ARBA" id="ARBA00023239"/>
    </source>
</evidence>
<keyword evidence="6" id="KW-1185">Reference proteome</keyword>
<organism evidence="5 6">
    <name type="scientific">Blastococcus mobilis</name>
    <dbReference type="NCBI Taxonomy" id="1938746"/>
    <lineage>
        <taxon>Bacteria</taxon>
        <taxon>Bacillati</taxon>
        <taxon>Actinomycetota</taxon>
        <taxon>Actinomycetes</taxon>
        <taxon>Geodermatophilales</taxon>
        <taxon>Geodermatophilaceae</taxon>
        <taxon>Blastococcus</taxon>
    </lineage>
</organism>
<evidence type="ECO:0000313" key="6">
    <source>
        <dbReference type="Proteomes" id="UP000198403"/>
    </source>
</evidence>
<evidence type="ECO:0000256" key="1">
    <source>
        <dbReference type="ARBA" id="ARBA00005254"/>
    </source>
</evidence>
<protein>
    <submittedName>
        <fullName evidence="5">Enoyl-CoA hydratase/carnithine racemase</fullName>
    </submittedName>
</protein>
<dbReference type="GO" id="GO:0006635">
    <property type="term" value="P:fatty acid beta-oxidation"/>
    <property type="evidence" value="ECO:0007669"/>
    <property type="project" value="TreeGrafter"/>
</dbReference>
<dbReference type="AlphaFoldDB" id="A0A238ZDV1"/>
<dbReference type="InterPro" id="IPR001753">
    <property type="entry name" value="Enoyl-CoA_hydra/iso"/>
</dbReference>
<evidence type="ECO:0000256" key="2">
    <source>
        <dbReference type="ARBA" id="ARBA00023098"/>
    </source>
</evidence>
<gene>
    <name evidence="5" type="ORF">SAMN06272737_12731</name>
</gene>
<keyword evidence="3" id="KW-0456">Lyase</keyword>
<dbReference type="PROSITE" id="PS00166">
    <property type="entry name" value="ENOYL_COA_HYDRATASE"/>
    <property type="match status" value="1"/>
</dbReference>
<dbReference type="PANTHER" id="PTHR11941:SF169">
    <property type="entry name" value="(7AS)-7A-METHYL-1,5-DIOXO-2,3,5,6,7,7A-HEXAHYDRO-1H-INDENE-CARBOXYL-COA HYDROLASE"/>
    <property type="match status" value="1"/>
</dbReference>
<dbReference type="CDD" id="cd06558">
    <property type="entry name" value="crotonase-like"/>
    <property type="match status" value="1"/>
</dbReference>